<feature type="compositionally biased region" description="Polar residues" evidence="1">
    <location>
        <begin position="157"/>
        <end position="173"/>
    </location>
</feature>
<accession>A0A5B0PAN5</accession>
<name>A0A5B0PAN5_PUCGR</name>
<organism evidence="3 5">
    <name type="scientific">Puccinia graminis f. sp. tritici</name>
    <dbReference type="NCBI Taxonomy" id="56615"/>
    <lineage>
        <taxon>Eukaryota</taxon>
        <taxon>Fungi</taxon>
        <taxon>Dikarya</taxon>
        <taxon>Basidiomycota</taxon>
        <taxon>Pucciniomycotina</taxon>
        <taxon>Pucciniomycetes</taxon>
        <taxon>Pucciniales</taxon>
        <taxon>Pucciniaceae</taxon>
        <taxon>Puccinia</taxon>
    </lineage>
</organism>
<proteinExistence type="predicted"/>
<feature type="compositionally biased region" description="Acidic residues" evidence="1">
    <location>
        <begin position="186"/>
        <end position="197"/>
    </location>
</feature>
<evidence type="ECO:0000313" key="6">
    <source>
        <dbReference type="Proteomes" id="UP000325313"/>
    </source>
</evidence>
<dbReference type="Proteomes" id="UP000324748">
    <property type="component" value="Unassembled WGS sequence"/>
</dbReference>
<feature type="chain" id="PRO_5036366364" evidence="2">
    <location>
        <begin position="22"/>
        <end position="197"/>
    </location>
</feature>
<feature type="region of interest" description="Disordered" evidence="1">
    <location>
        <begin position="141"/>
        <end position="197"/>
    </location>
</feature>
<evidence type="ECO:0000256" key="2">
    <source>
        <dbReference type="SAM" id="SignalP"/>
    </source>
</evidence>
<evidence type="ECO:0000313" key="4">
    <source>
        <dbReference type="EMBL" id="KAA1116922.1"/>
    </source>
</evidence>
<feature type="compositionally biased region" description="Basic and acidic residues" evidence="1">
    <location>
        <begin position="141"/>
        <end position="153"/>
    </location>
</feature>
<gene>
    <name evidence="3" type="ORF">PGT21_028709</name>
    <name evidence="4" type="ORF">PGTUg99_030559</name>
</gene>
<keyword evidence="5" id="KW-1185">Reference proteome</keyword>
<protein>
    <submittedName>
        <fullName evidence="3">Uncharacterized protein</fullName>
    </submittedName>
</protein>
<dbReference type="OrthoDB" id="2500122at2759"/>
<dbReference type="EMBL" id="VSWC01000066">
    <property type="protein sequence ID" value="KAA1098113.1"/>
    <property type="molecule type" value="Genomic_DNA"/>
</dbReference>
<keyword evidence="2" id="KW-0732">Signal</keyword>
<reference evidence="5 6" key="1">
    <citation type="submission" date="2019-05" db="EMBL/GenBank/DDBJ databases">
        <title>Emergence of the Ug99 lineage of the wheat stem rust pathogen through somatic hybridization.</title>
        <authorList>
            <person name="Li F."/>
            <person name="Upadhyaya N.M."/>
            <person name="Sperschneider J."/>
            <person name="Matny O."/>
            <person name="Nguyen-Phuc H."/>
            <person name="Mago R."/>
            <person name="Raley C."/>
            <person name="Miller M.E."/>
            <person name="Silverstein K.A.T."/>
            <person name="Henningsen E."/>
            <person name="Hirsch C.D."/>
            <person name="Visser B."/>
            <person name="Pretorius Z.A."/>
            <person name="Steffenson B.J."/>
            <person name="Schwessinger B."/>
            <person name="Dodds P.N."/>
            <person name="Figueroa M."/>
        </authorList>
    </citation>
    <scope>NUCLEOTIDE SEQUENCE [LARGE SCALE GENOMIC DNA]</scope>
    <source>
        <strain evidence="3">21-0</strain>
        <strain evidence="4 6">Ug99</strain>
    </source>
</reference>
<dbReference type="Proteomes" id="UP000325313">
    <property type="component" value="Unassembled WGS sequence"/>
</dbReference>
<dbReference type="AlphaFoldDB" id="A0A5B0PAN5"/>
<sequence>MYPVKSNSLFGLLSVATLSRCAPLSSSDLNPLTFNGAVNPLVNYYHYDKRANAKDVTRKVLAVAAVGTVDTLTIVGDLLRLQEDLRTIVRQLGVSGLNLAADQGQKAIQTSGQGAKPAVKDTSLDTSSATLTDANLVEDQSIKSDSDVKEKQAADTALTSSDTILEPSINTPEITLEPDGTLSQTSEEDIKETEDEH</sequence>
<evidence type="ECO:0000313" key="3">
    <source>
        <dbReference type="EMBL" id="KAA1098113.1"/>
    </source>
</evidence>
<comment type="caution">
    <text evidence="3">The sequence shown here is derived from an EMBL/GenBank/DDBJ whole genome shotgun (WGS) entry which is preliminary data.</text>
</comment>
<dbReference type="EMBL" id="VDEP01000270">
    <property type="protein sequence ID" value="KAA1116922.1"/>
    <property type="molecule type" value="Genomic_DNA"/>
</dbReference>
<evidence type="ECO:0000256" key="1">
    <source>
        <dbReference type="SAM" id="MobiDB-lite"/>
    </source>
</evidence>
<evidence type="ECO:0000313" key="5">
    <source>
        <dbReference type="Proteomes" id="UP000324748"/>
    </source>
</evidence>
<feature type="signal peptide" evidence="2">
    <location>
        <begin position="1"/>
        <end position="21"/>
    </location>
</feature>